<reference evidence="5 6" key="1">
    <citation type="submission" date="2018-09" db="EMBL/GenBank/DDBJ databases">
        <title>Genomic investigation of the strawberry pathogen Phytophthora fragariae indicates pathogenicity is determined by transcriptional variation in three key races.</title>
        <authorList>
            <person name="Adams T.M."/>
            <person name="Armitage A.D."/>
            <person name="Sobczyk M.K."/>
            <person name="Bates H.J."/>
            <person name="Dunwell J.M."/>
            <person name="Nellist C.F."/>
            <person name="Harrison R.J."/>
        </authorList>
    </citation>
    <scope>NUCLEOTIDE SEQUENCE [LARGE SCALE GENOMIC DNA]</scope>
    <source>
        <strain evidence="5 6">SCRP245</strain>
    </source>
</reference>
<dbReference type="Pfam" id="PF13359">
    <property type="entry name" value="DDE_Tnp_4"/>
    <property type="match status" value="1"/>
</dbReference>
<evidence type="ECO:0000256" key="2">
    <source>
        <dbReference type="ARBA" id="ARBA00022723"/>
    </source>
</evidence>
<evidence type="ECO:0000256" key="3">
    <source>
        <dbReference type="SAM" id="MobiDB-lite"/>
    </source>
</evidence>
<evidence type="ECO:0000256" key="1">
    <source>
        <dbReference type="ARBA" id="ARBA00001968"/>
    </source>
</evidence>
<dbReference type="InterPro" id="IPR027806">
    <property type="entry name" value="HARBI1_dom"/>
</dbReference>
<dbReference type="Proteomes" id="UP000460718">
    <property type="component" value="Unassembled WGS sequence"/>
</dbReference>
<keyword evidence="2" id="KW-0479">Metal-binding</keyword>
<protein>
    <recommendedName>
        <fullName evidence="4">DDE Tnp4 domain-containing protein</fullName>
    </recommendedName>
</protein>
<dbReference type="GO" id="GO:0046872">
    <property type="term" value="F:metal ion binding"/>
    <property type="evidence" value="ECO:0007669"/>
    <property type="project" value="UniProtKB-KW"/>
</dbReference>
<dbReference type="AlphaFoldDB" id="A0A6A3MLT2"/>
<feature type="region of interest" description="Disordered" evidence="3">
    <location>
        <begin position="144"/>
        <end position="164"/>
    </location>
</feature>
<comment type="caution">
    <text evidence="5">The sequence shown here is derived from an EMBL/GenBank/DDBJ whole genome shotgun (WGS) entry which is preliminary data.</text>
</comment>
<evidence type="ECO:0000313" key="5">
    <source>
        <dbReference type="EMBL" id="KAE9030285.1"/>
    </source>
</evidence>
<name>A0A6A3MLT2_9STRA</name>
<sequence length="177" mass="20384">MLKKSNEELLMDDNGEGCGHYPDSWGLLAEKGYQGAASMVRCTHPKNKQRNVELTLDELVRNGNVSSDRVLVENVFGRTCMLWKKTHSKFKWSESTFDTFTGTCLALTNIHVDVNPLRARFYKTVMGRYASIADRERTRRALTQRRYRRKREAQTAPDMSFSSPSQLVGYHIPSYRV</sequence>
<proteinExistence type="predicted"/>
<gene>
    <name evidence="5" type="ORF">PF011_g670</name>
</gene>
<evidence type="ECO:0000313" key="6">
    <source>
        <dbReference type="Proteomes" id="UP000460718"/>
    </source>
</evidence>
<evidence type="ECO:0000259" key="4">
    <source>
        <dbReference type="Pfam" id="PF13359"/>
    </source>
</evidence>
<organism evidence="5 6">
    <name type="scientific">Phytophthora fragariae</name>
    <dbReference type="NCBI Taxonomy" id="53985"/>
    <lineage>
        <taxon>Eukaryota</taxon>
        <taxon>Sar</taxon>
        <taxon>Stramenopiles</taxon>
        <taxon>Oomycota</taxon>
        <taxon>Peronosporomycetes</taxon>
        <taxon>Peronosporales</taxon>
        <taxon>Peronosporaceae</taxon>
        <taxon>Phytophthora</taxon>
    </lineage>
</organism>
<accession>A0A6A3MLT2</accession>
<feature type="domain" description="DDE Tnp4" evidence="4">
    <location>
        <begin position="27"/>
        <end position="109"/>
    </location>
</feature>
<dbReference type="EMBL" id="QXFW01000016">
    <property type="protein sequence ID" value="KAE9030285.1"/>
    <property type="molecule type" value="Genomic_DNA"/>
</dbReference>
<comment type="cofactor">
    <cofactor evidence="1">
        <name>a divalent metal cation</name>
        <dbReference type="ChEBI" id="CHEBI:60240"/>
    </cofactor>
</comment>